<organism evidence="1 2">
    <name type="scientific">Melipona bicolor</name>
    <dbReference type="NCBI Taxonomy" id="60889"/>
    <lineage>
        <taxon>Eukaryota</taxon>
        <taxon>Metazoa</taxon>
        <taxon>Ecdysozoa</taxon>
        <taxon>Arthropoda</taxon>
        <taxon>Hexapoda</taxon>
        <taxon>Insecta</taxon>
        <taxon>Pterygota</taxon>
        <taxon>Neoptera</taxon>
        <taxon>Endopterygota</taxon>
        <taxon>Hymenoptera</taxon>
        <taxon>Apocrita</taxon>
        <taxon>Aculeata</taxon>
        <taxon>Apoidea</taxon>
        <taxon>Anthophila</taxon>
        <taxon>Apidae</taxon>
        <taxon>Melipona</taxon>
    </lineage>
</organism>
<dbReference type="EMBL" id="JAHYIQ010000009">
    <property type="protein sequence ID" value="KAK1129249.1"/>
    <property type="molecule type" value="Genomic_DNA"/>
</dbReference>
<protein>
    <submittedName>
        <fullName evidence="1">Uncharacterized protein</fullName>
    </submittedName>
</protein>
<gene>
    <name evidence="1" type="ORF">K0M31_020378</name>
</gene>
<dbReference type="Proteomes" id="UP001177670">
    <property type="component" value="Unassembled WGS sequence"/>
</dbReference>
<dbReference type="AlphaFoldDB" id="A0AA40G1C3"/>
<sequence length="136" mass="15510">MVNCNIRDYVVASNARRSVDTKRMRRSFAKDAVIIDSLAGWKSVGKETNHPGRNRGSELMKRFGRERLKDPDEVLPCLSMTMMNINETSRHTGTIRSLLCGLNLDLTNKWPNETCENKSDLSSSELNRVLARLKRN</sequence>
<name>A0AA40G1C3_9HYME</name>
<proteinExistence type="predicted"/>
<evidence type="ECO:0000313" key="2">
    <source>
        <dbReference type="Proteomes" id="UP001177670"/>
    </source>
</evidence>
<reference evidence="1" key="1">
    <citation type="submission" date="2021-10" db="EMBL/GenBank/DDBJ databases">
        <title>Melipona bicolor Genome sequencing and assembly.</title>
        <authorList>
            <person name="Araujo N.S."/>
            <person name="Arias M.C."/>
        </authorList>
    </citation>
    <scope>NUCLEOTIDE SEQUENCE</scope>
    <source>
        <strain evidence="1">USP_2M_L1-L4_2017</strain>
        <tissue evidence="1">Whole body</tissue>
    </source>
</reference>
<evidence type="ECO:0000313" key="1">
    <source>
        <dbReference type="EMBL" id="KAK1129249.1"/>
    </source>
</evidence>
<accession>A0AA40G1C3</accession>
<keyword evidence="2" id="KW-1185">Reference proteome</keyword>
<comment type="caution">
    <text evidence="1">The sequence shown here is derived from an EMBL/GenBank/DDBJ whole genome shotgun (WGS) entry which is preliminary data.</text>
</comment>